<evidence type="ECO:0000313" key="3">
    <source>
        <dbReference type="Proteomes" id="UP000185739"/>
    </source>
</evidence>
<dbReference type="Gene3D" id="3.60.15.10">
    <property type="entry name" value="Ribonuclease Z/Hydroxyacylglutathione hydrolase-like"/>
    <property type="match status" value="1"/>
</dbReference>
<keyword evidence="2" id="KW-0269">Exonuclease</keyword>
<dbReference type="GO" id="GO:0004521">
    <property type="term" value="F:RNA endonuclease activity"/>
    <property type="evidence" value="ECO:0007669"/>
    <property type="project" value="TreeGrafter"/>
</dbReference>
<dbReference type="GO" id="GO:0004527">
    <property type="term" value="F:exonuclease activity"/>
    <property type="evidence" value="ECO:0007669"/>
    <property type="project" value="UniProtKB-KW"/>
</dbReference>
<dbReference type="AlphaFoldDB" id="A0A1H5T300"/>
<name>A0A1H5T300_9RHOO</name>
<evidence type="ECO:0000256" key="1">
    <source>
        <dbReference type="ARBA" id="ARBA00022801"/>
    </source>
</evidence>
<dbReference type="InterPro" id="IPR050698">
    <property type="entry name" value="MBL"/>
</dbReference>
<dbReference type="PANTHER" id="PTHR11203:SF37">
    <property type="entry name" value="INTEGRATOR COMPLEX SUBUNIT 11"/>
    <property type="match status" value="1"/>
</dbReference>
<dbReference type="InterPro" id="IPR022712">
    <property type="entry name" value="Beta_Casp"/>
</dbReference>
<dbReference type="InterPro" id="IPR011108">
    <property type="entry name" value="RMMBL"/>
</dbReference>
<keyword evidence="2" id="KW-0540">Nuclease</keyword>
<dbReference type="PANTHER" id="PTHR11203">
    <property type="entry name" value="CLEAVAGE AND POLYADENYLATION SPECIFICITY FACTOR FAMILY MEMBER"/>
    <property type="match status" value="1"/>
</dbReference>
<gene>
    <name evidence="2" type="ORF">Tchl_1298</name>
</gene>
<dbReference type="Pfam" id="PF07521">
    <property type="entry name" value="RMMBL"/>
    <property type="match status" value="1"/>
</dbReference>
<dbReference type="STRING" id="96773.Tchl_1298"/>
<dbReference type="EMBL" id="CP018839">
    <property type="protein sequence ID" value="APR04157.1"/>
    <property type="molecule type" value="Genomic_DNA"/>
</dbReference>
<dbReference type="CDD" id="cd16295">
    <property type="entry name" value="TTHA0252-CPSF-like_MBL-fold"/>
    <property type="match status" value="1"/>
</dbReference>
<keyword evidence="1" id="KW-0378">Hydrolase</keyword>
<dbReference type="InterPro" id="IPR001279">
    <property type="entry name" value="Metallo-B-lactamas"/>
</dbReference>
<dbReference type="OrthoDB" id="9803916at2"/>
<dbReference type="KEGG" id="tcl:Tchl_1298"/>
<proteinExistence type="predicted"/>
<dbReference type="RefSeq" id="WP_075147677.1">
    <property type="nucleotide sequence ID" value="NZ_CP018839.1"/>
</dbReference>
<dbReference type="InterPro" id="IPR036866">
    <property type="entry name" value="RibonucZ/Hydroxyglut_hydro"/>
</dbReference>
<evidence type="ECO:0000313" key="2">
    <source>
        <dbReference type="EMBL" id="APR04157.1"/>
    </source>
</evidence>
<accession>A0A1H5T300</accession>
<sequence length="478" mass="52456">MNITFLGAAREVTGSCYLVETAGTRFLVDCGMVQGGREAPARNHQPFAFDPKSIDFVLLTHAHIDHSGLLPKLTRAGFQGAIHTTMATSDLLQVMLPDSAHIQEGDAERARHHVRSAPDRGVGPIPLYTLADAQDCLDQVQPIPYDQEFIPHLGVRCRFRDAGHILGSAIIEVWIIEHGQTTKLVFSGDLGQPGRPILRDPTPIEEADIVIMESTYGDRAHKNMTSSEDELVEIIDRTLHEQGGNVIVPAFAVGRTQEVLYHLHRLTREGRLRDLKVFVDSPMATAATRITRQHLELFDDAAKHLADWHALGKGLPHLQFTASTDESRALNQIRSGAIIISASGMCDAGRIKHHLRHNLPRRECGVLITGFQAQGTLGRRLVDGAKRVRIFGEEVPVRAAVHTVGGLSAHADQPALLAWSASFRRPPARTFIVHGEARTAFAFAERLRAERGWDVEVPEPGTRVQWTSGAGGGGHDRS</sequence>
<dbReference type="SMART" id="SM00849">
    <property type="entry name" value="Lactamase_B"/>
    <property type="match status" value="1"/>
</dbReference>
<keyword evidence="3" id="KW-1185">Reference proteome</keyword>
<dbReference type="SMART" id="SM01027">
    <property type="entry name" value="Beta-Casp"/>
    <property type="match status" value="1"/>
</dbReference>
<dbReference type="Pfam" id="PF00753">
    <property type="entry name" value="Lactamase_B"/>
    <property type="match status" value="1"/>
</dbReference>
<dbReference type="Gene3D" id="3.40.50.10890">
    <property type="match status" value="1"/>
</dbReference>
<reference evidence="2 3" key="1">
    <citation type="submission" date="2016-12" db="EMBL/GenBank/DDBJ databases">
        <title>Complete genome sequence of Thauera chlorobenzoica, a Betaproteobacterium degrading haloaromatics anaerobically to CO2 and halides.</title>
        <authorList>
            <person name="Goris T."/>
            <person name="Mergelsberg M."/>
            <person name="Boll M."/>
        </authorList>
    </citation>
    <scope>NUCLEOTIDE SEQUENCE [LARGE SCALE GENOMIC DNA]</scope>
    <source>
        <strain evidence="2 3">3CB1</strain>
    </source>
</reference>
<protein>
    <submittedName>
        <fullName evidence="2">RNA processing exonuclease</fullName>
    </submittedName>
</protein>
<organism evidence="2 3">
    <name type="scientific">Thauera chlorobenzoica</name>
    <dbReference type="NCBI Taxonomy" id="96773"/>
    <lineage>
        <taxon>Bacteria</taxon>
        <taxon>Pseudomonadati</taxon>
        <taxon>Pseudomonadota</taxon>
        <taxon>Betaproteobacteria</taxon>
        <taxon>Rhodocyclales</taxon>
        <taxon>Zoogloeaceae</taxon>
        <taxon>Thauera</taxon>
    </lineage>
</organism>
<dbReference type="SUPFAM" id="SSF56281">
    <property type="entry name" value="Metallo-hydrolase/oxidoreductase"/>
    <property type="match status" value="1"/>
</dbReference>
<dbReference type="Pfam" id="PF10996">
    <property type="entry name" value="Beta-Casp"/>
    <property type="match status" value="1"/>
</dbReference>
<dbReference type="Proteomes" id="UP000185739">
    <property type="component" value="Chromosome"/>
</dbReference>